<organism evidence="13 14">
    <name type="scientific">Trichobilharzia regenti</name>
    <name type="common">Nasal bird schistosome</name>
    <dbReference type="NCBI Taxonomy" id="157069"/>
    <lineage>
        <taxon>Eukaryota</taxon>
        <taxon>Metazoa</taxon>
        <taxon>Spiralia</taxon>
        <taxon>Lophotrochozoa</taxon>
        <taxon>Platyhelminthes</taxon>
        <taxon>Trematoda</taxon>
        <taxon>Digenea</taxon>
        <taxon>Strigeidida</taxon>
        <taxon>Schistosomatoidea</taxon>
        <taxon>Schistosomatidae</taxon>
        <taxon>Trichobilharzia</taxon>
    </lineage>
</organism>
<evidence type="ECO:0000256" key="6">
    <source>
        <dbReference type="ARBA" id="ARBA00022448"/>
    </source>
</evidence>
<dbReference type="GO" id="GO:0005758">
    <property type="term" value="C:mitochondrial intermembrane space"/>
    <property type="evidence" value="ECO:0007669"/>
    <property type="project" value="UniProtKB-SubCell"/>
</dbReference>
<keyword evidence="6" id="KW-0813">Transport</keyword>
<comment type="function">
    <text evidence="1">Accessory subunit of the mitochondrial membrane respiratory chain NADH dehydrogenase (Complex I), that is believed not to be involved in catalysis. Complex I functions in the transfer of electrons from NADH to the respiratory chain. The immediate electron acceptor for the enzyme is believed to be ubiquinone.</text>
</comment>
<dbReference type="AlphaFoldDB" id="A0AA85K0S5"/>
<comment type="similarity">
    <text evidence="4">Belongs to the complex I NDUFB7 subunit family.</text>
</comment>
<dbReference type="GO" id="GO:0005743">
    <property type="term" value="C:mitochondrial inner membrane"/>
    <property type="evidence" value="ECO:0007669"/>
    <property type="project" value="UniProtKB-SubCell"/>
</dbReference>
<evidence type="ECO:0000256" key="10">
    <source>
        <dbReference type="ARBA" id="ARBA00023128"/>
    </source>
</evidence>
<accession>A0AA85K0S5</accession>
<dbReference type="PANTHER" id="PTHR20900:SF0">
    <property type="entry name" value="NADH DEHYDROGENASE [UBIQUINONE] 1 BETA SUBCOMPLEX SUBUNIT 7"/>
    <property type="match status" value="1"/>
</dbReference>
<keyword evidence="9" id="KW-0249">Electron transport</keyword>
<protein>
    <recommendedName>
        <fullName evidence="5">NADH dehydrogenase [ubiquinone] 1 beta subcomplex subunit 7</fullName>
    </recommendedName>
</protein>
<evidence type="ECO:0000313" key="14">
    <source>
        <dbReference type="WBParaSite" id="TREG1_53880.1"/>
    </source>
</evidence>
<evidence type="ECO:0000256" key="5">
    <source>
        <dbReference type="ARBA" id="ARBA00018677"/>
    </source>
</evidence>
<evidence type="ECO:0000313" key="13">
    <source>
        <dbReference type="Proteomes" id="UP000050795"/>
    </source>
</evidence>
<dbReference type="PANTHER" id="PTHR20900">
    <property type="entry name" value="NADH:UBIQUINONE OXIDOREDUCTASE B18-LIKE SUBUNIT"/>
    <property type="match status" value="1"/>
</dbReference>
<comment type="subcellular location">
    <subcellularLocation>
        <location evidence="3">Mitochondrion inner membrane</location>
        <topology evidence="3">Peripheral membrane protein</topology>
    </subcellularLocation>
    <subcellularLocation>
        <location evidence="2">Mitochondrion intermembrane space</location>
    </subcellularLocation>
</comment>
<dbReference type="Pfam" id="PF05676">
    <property type="entry name" value="NDUF_B7"/>
    <property type="match status" value="1"/>
</dbReference>
<reference evidence="14" key="2">
    <citation type="submission" date="2023-11" db="UniProtKB">
        <authorList>
            <consortium name="WormBaseParasite"/>
        </authorList>
    </citation>
    <scope>IDENTIFICATION</scope>
</reference>
<keyword evidence="7" id="KW-0679">Respiratory chain</keyword>
<keyword evidence="10" id="KW-0496">Mitochondrion</keyword>
<evidence type="ECO:0000256" key="8">
    <source>
        <dbReference type="ARBA" id="ARBA00022792"/>
    </source>
</evidence>
<dbReference type="InterPro" id="IPR008698">
    <property type="entry name" value="NDUB7"/>
</dbReference>
<evidence type="ECO:0000256" key="9">
    <source>
        <dbReference type="ARBA" id="ARBA00022982"/>
    </source>
</evidence>
<evidence type="ECO:0000256" key="12">
    <source>
        <dbReference type="ARBA" id="ARBA00023157"/>
    </source>
</evidence>
<sequence>MRTQYKYTGSAAPLKTWCPYLFNPMGHVLATYRDPKSMPDIFTGPVFNPLDGFPEGRKRRQFILTEEEMMAAGLKSHERDYCAHILVAFRKCQREHVVPAFYCSDLRHMYLNCHEEDRLLRMKEYERERRLLQKRASVSE</sequence>
<keyword evidence="12" id="KW-1015">Disulfide bond</keyword>
<evidence type="ECO:0000256" key="3">
    <source>
        <dbReference type="ARBA" id="ARBA00004637"/>
    </source>
</evidence>
<name>A0AA85K0S5_TRIRE</name>
<evidence type="ECO:0000256" key="11">
    <source>
        <dbReference type="ARBA" id="ARBA00023136"/>
    </source>
</evidence>
<keyword evidence="8" id="KW-0999">Mitochondrion inner membrane</keyword>
<evidence type="ECO:0000256" key="7">
    <source>
        <dbReference type="ARBA" id="ARBA00022660"/>
    </source>
</evidence>
<keyword evidence="11" id="KW-0472">Membrane</keyword>
<dbReference type="Proteomes" id="UP000050795">
    <property type="component" value="Unassembled WGS sequence"/>
</dbReference>
<evidence type="ECO:0000256" key="4">
    <source>
        <dbReference type="ARBA" id="ARBA00008006"/>
    </source>
</evidence>
<proteinExistence type="inferred from homology"/>
<evidence type="ECO:0000256" key="2">
    <source>
        <dbReference type="ARBA" id="ARBA00004569"/>
    </source>
</evidence>
<reference evidence="13" key="1">
    <citation type="submission" date="2022-06" db="EMBL/GenBank/DDBJ databases">
        <authorList>
            <person name="Berger JAMES D."/>
            <person name="Berger JAMES D."/>
        </authorList>
    </citation>
    <scope>NUCLEOTIDE SEQUENCE [LARGE SCALE GENOMIC DNA]</scope>
</reference>
<evidence type="ECO:0000256" key="1">
    <source>
        <dbReference type="ARBA" id="ARBA00003195"/>
    </source>
</evidence>
<dbReference type="WBParaSite" id="TREG1_53880.1">
    <property type="protein sequence ID" value="TREG1_53880.1"/>
    <property type="gene ID" value="TREG1_53880"/>
</dbReference>
<keyword evidence="13" id="KW-1185">Reference proteome</keyword>